<protein>
    <recommendedName>
        <fullName evidence="7">Cytosine-specific methyltransferase</fullName>
        <ecNumber evidence="7">2.1.1.37</ecNumber>
    </recommendedName>
</protein>
<comment type="caution">
    <text evidence="9">The sequence shown here is derived from an EMBL/GenBank/DDBJ whole genome shotgun (WGS) entry which is preliminary data.</text>
</comment>
<dbReference type="GO" id="GO:0009307">
    <property type="term" value="P:DNA restriction-modification system"/>
    <property type="evidence" value="ECO:0007669"/>
    <property type="project" value="UniProtKB-KW"/>
</dbReference>
<dbReference type="InterPro" id="IPR010982">
    <property type="entry name" value="Lambda_DNA-bd_dom_sf"/>
</dbReference>
<keyword evidence="2 5" id="KW-0808">Transferase</keyword>
<dbReference type="PROSITE" id="PS00094">
    <property type="entry name" value="C5_MTASE_1"/>
    <property type="match status" value="1"/>
</dbReference>
<evidence type="ECO:0000256" key="3">
    <source>
        <dbReference type="ARBA" id="ARBA00022691"/>
    </source>
</evidence>
<feature type="active site" evidence="5">
    <location>
        <position position="183"/>
    </location>
</feature>
<dbReference type="Proteomes" id="UP000051581">
    <property type="component" value="Unassembled WGS sequence"/>
</dbReference>
<dbReference type="EC" id="2.1.1.37" evidence="7"/>
<dbReference type="SUPFAM" id="SSF47413">
    <property type="entry name" value="lambda repressor-like DNA-binding domains"/>
    <property type="match status" value="1"/>
</dbReference>
<comment type="catalytic activity">
    <reaction evidence="7">
        <text>a 2'-deoxycytidine in DNA + S-adenosyl-L-methionine = a 5-methyl-2'-deoxycytidine in DNA + S-adenosyl-L-homocysteine + H(+)</text>
        <dbReference type="Rhea" id="RHEA:13681"/>
        <dbReference type="Rhea" id="RHEA-COMP:11369"/>
        <dbReference type="Rhea" id="RHEA-COMP:11370"/>
        <dbReference type="ChEBI" id="CHEBI:15378"/>
        <dbReference type="ChEBI" id="CHEBI:57856"/>
        <dbReference type="ChEBI" id="CHEBI:59789"/>
        <dbReference type="ChEBI" id="CHEBI:85452"/>
        <dbReference type="ChEBI" id="CHEBI:85454"/>
        <dbReference type="EC" id="2.1.1.37"/>
    </reaction>
</comment>
<dbReference type="PANTHER" id="PTHR10629">
    <property type="entry name" value="CYTOSINE-SPECIFIC METHYLTRANSFERASE"/>
    <property type="match status" value="1"/>
</dbReference>
<dbReference type="PRINTS" id="PR00105">
    <property type="entry name" value="C5METTRFRASE"/>
</dbReference>
<keyword evidence="3 5" id="KW-0949">S-adenosyl-L-methionine</keyword>
<accession>A0A0R1KTT2</accession>
<dbReference type="PANTHER" id="PTHR10629:SF52">
    <property type="entry name" value="DNA (CYTOSINE-5)-METHYLTRANSFERASE 1"/>
    <property type="match status" value="1"/>
</dbReference>
<dbReference type="PROSITE" id="PS51679">
    <property type="entry name" value="SAM_MT_C5"/>
    <property type="match status" value="1"/>
</dbReference>
<dbReference type="InterPro" id="IPR050390">
    <property type="entry name" value="C5-Methyltransferase"/>
</dbReference>
<dbReference type="CDD" id="cd00093">
    <property type="entry name" value="HTH_XRE"/>
    <property type="match status" value="1"/>
</dbReference>
<dbReference type="CDD" id="cd00315">
    <property type="entry name" value="Cyt_C5_DNA_methylase"/>
    <property type="match status" value="1"/>
</dbReference>
<feature type="domain" description="HTH cro/C1-type" evidence="8">
    <location>
        <begin position="9"/>
        <end position="65"/>
    </location>
</feature>
<dbReference type="Pfam" id="PF00145">
    <property type="entry name" value="DNA_methylase"/>
    <property type="match status" value="1"/>
</dbReference>
<keyword evidence="1 5" id="KW-0489">Methyltransferase</keyword>
<dbReference type="EMBL" id="AZEA01000025">
    <property type="protein sequence ID" value="KRK87117.1"/>
    <property type="molecule type" value="Genomic_DNA"/>
</dbReference>
<dbReference type="InterPro" id="IPR018117">
    <property type="entry name" value="C5_DNA_meth_AS"/>
</dbReference>
<comment type="similarity">
    <text evidence="5 6">Belongs to the class I-like SAM-binding methyltransferase superfamily. C5-methyltransferase family.</text>
</comment>
<gene>
    <name evidence="9" type="ORF">FD17_GL001438</name>
</gene>
<dbReference type="Gene3D" id="3.40.50.150">
    <property type="entry name" value="Vaccinia Virus protein VP39"/>
    <property type="match status" value="1"/>
</dbReference>
<dbReference type="AlphaFoldDB" id="A0A0R1KTT2"/>
<evidence type="ECO:0000256" key="7">
    <source>
        <dbReference type="RuleBase" id="RU000417"/>
    </source>
</evidence>
<evidence type="ECO:0000256" key="6">
    <source>
        <dbReference type="RuleBase" id="RU000416"/>
    </source>
</evidence>
<dbReference type="Gene3D" id="3.90.120.10">
    <property type="entry name" value="DNA Methylase, subunit A, domain 2"/>
    <property type="match status" value="1"/>
</dbReference>
<proteinExistence type="inferred from homology"/>
<dbReference type="GO" id="GO:0032259">
    <property type="term" value="P:methylation"/>
    <property type="evidence" value="ECO:0007669"/>
    <property type="project" value="UniProtKB-KW"/>
</dbReference>
<dbReference type="NCBIfam" id="TIGR00675">
    <property type="entry name" value="dcm"/>
    <property type="match status" value="1"/>
</dbReference>
<keyword evidence="4" id="KW-0680">Restriction system</keyword>
<evidence type="ECO:0000256" key="5">
    <source>
        <dbReference type="PROSITE-ProRule" id="PRU01016"/>
    </source>
</evidence>
<dbReference type="SMART" id="SM00530">
    <property type="entry name" value="HTH_XRE"/>
    <property type="match status" value="1"/>
</dbReference>
<dbReference type="GO" id="GO:0044027">
    <property type="term" value="P:negative regulation of gene expression via chromosomal CpG island methylation"/>
    <property type="evidence" value="ECO:0007669"/>
    <property type="project" value="TreeGrafter"/>
</dbReference>
<evidence type="ECO:0000256" key="4">
    <source>
        <dbReference type="ARBA" id="ARBA00022747"/>
    </source>
</evidence>
<name>A0A0R1KTT2_9LACO</name>
<reference evidence="9 10" key="1">
    <citation type="journal article" date="2015" name="Genome Announc.">
        <title>Expanding the biotechnology potential of lactobacilli through comparative genomics of 213 strains and associated genera.</title>
        <authorList>
            <person name="Sun Z."/>
            <person name="Harris H.M."/>
            <person name="McCann A."/>
            <person name="Guo C."/>
            <person name="Argimon S."/>
            <person name="Zhang W."/>
            <person name="Yang X."/>
            <person name="Jeffery I.B."/>
            <person name="Cooney J.C."/>
            <person name="Kagawa T.F."/>
            <person name="Liu W."/>
            <person name="Song Y."/>
            <person name="Salvetti E."/>
            <person name="Wrobel A."/>
            <person name="Rasinkangas P."/>
            <person name="Parkhill J."/>
            <person name="Rea M.C."/>
            <person name="O'Sullivan O."/>
            <person name="Ritari J."/>
            <person name="Douillard F.P."/>
            <person name="Paul Ross R."/>
            <person name="Yang R."/>
            <person name="Briner A.E."/>
            <person name="Felis G.E."/>
            <person name="de Vos W.M."/>
            <person name="Barrangou R."/>
            <person name="Klaenhammer T.R."/>
            <person name="Caufield P.W."/>
            <person name="Cui Y."/>
            <person name="Zhang H."/>
            <person name="O'Toole P.W."/>
        </authorList>
    </citation>
    <scope>NUCLEOTIDE SEQUENCE [LARGE SCALE GENOMIC DNA]</scope>
    <source>
        <strain evidence="9 10">DSM 19904</strain>
    </source>
</reference>
<evidence type="ECO:0000256" key="1">
    <source>
        <dbReference type="ARBA" id="ARBA00022603"/>
    </source>
</evidence>
<evidence type="ECO:0000259" key="8">
    <source>
        <dbReference type="SMART" id="SM00530"/>
    </source>
</evidence>
<evidence type="ECO:0000313" key="9">
    <source>
        <dbReference type="EMBL" id="KRK87117.1"/>
    </source>
</evidence>
<organism evidence="9 10">
    <name type="scientific">Lentilactobacillus sunkii DSM 19904</name>
    <dbReference type="NCBI Taxonomy" id="1423808"/>
    <lineage>
        <taxon>Bacteria</taxon>
        <taxon>Bacillati</taxon>
        <taxon>Bacillota</taxon>
        <taxon>Bacilli</taxon>
        <taxon>Lactobacillales</taxon>
        <taxon>Lactobacillaceae</taxon>
        <taxon>Lentilactobacillus</taxon>
    </lineage>
</organism>
<evidence type="ECO:0000256" key="2">
    <source>
        <dbReference type="ARBA" id="ARBA00022679"/>
    </source>
</evidence>
<dbReference type="SUPFAM" id="SSF53335">
    <property type="entry name" value="S-adenosyl-L-methionine-dependent methyltransferases"/>
    <property type="match status" value="1"/>
</dbReference>
<sequence>MKAVLDKKEIHTLMKKKGIKTQKELAQSMGITKNQLSVMLSSSFSPIKSNVSNLADVLGYDVLKSIVPVNEQLSTLSPKKDIRNEMFPEVPIDVSNVIAKRKFNALELFAGAGGLALALEQAGFNDVGLVEIDKHAADTLKLNRPKWNVINEDITKITADPAGIYKYIPKSCEIDLLSGGYPCQSFSYAGKKMGLDDTRGTLFYHYAKILEQVKPKMFLVENVKGLTTHDHGRTLKTMIKVFENMGYKTIYKVLNAWDFGVAEKRERMILIGIRNDLNITYQFPKKHDYKPVLRDVLKNVPNSPGQRYSDAKKKVLAQVPAGGYWRDLPENVAREYMGKSYYSGGGRTGMARRLSWEEPSLTLTTSPSQKQTERCHPVETRPFTTREYARIQSFPDSWHFSGGIGSIYSQIGNAVAVNFGKDIALSIINSLNQVN</sequence>
<dbReference type="GO" id="GO:0003886">
    <property type="term" value="F:DNA (cytosine-5-)-methyltransferase activity"/>
    <property type="evidence" value="ECO:0007669"/>
    <property type="project" value="UniProtKB-EC"/>
</dbReference>
<dbReference type="PATRIC" id="fig|1423808.3.peg.1456"/>
<evidence type="ECO:0000313" key="10">
    <source>
        <dbReference type="Proteomes" id="UP000051581"/>
    </source>
</evidence>
<dbReference type="InterPro" id="IPR029063">
    <property type="entry name" value="SAM-dependent_MTases_sf"/>
</dbReference>
<dbReference type="InterPro" id="IPR001387">
    <property type="entry name" value="Cro/C1-type_HTH"/>
</dbReference>
<dbReference type="InterPro" id="IPR001525">
    <property type="entry name" value="C5_MeTfrase"/>
</dbReference>
<keyword evidence="10" id="KW-1185">Reference proteome</keyword>
<dbReference type="GO" id="GO:0003677">
    <property type="term" value="F:DNA binding"/>
    <property type="evidence" value="ECO:0007669"/>
    <property type="project" value="InterPro"/>
</dbReference>